<keyword evidence="1" id="KW-0175">Coiled coil</keyword>
<reference evidence="4" key="1">
    <citation type="journal article" date="2023" name="J. Hazard. Mater.">
        <title>Anaerobic biodegradation of pyrene and benzo[a]pyrene by a new sulfate-reducing Desulforamulus aquiferis strain DSA.</title>
        <authorList>
            <person name="Zhang Z."/>
            <person name="Sun J."/>
            <person name="Gong X."/>
            <person name="Wang C."/>
            <person name="Wang H."/>
        </authorList>
    </citation>
    <scope>NUCLEOTIDE SEQUENCE</scope>
    <source>
        <strain evidence="4">DSA</strain>
    </source>
</reference>
<protein>
    <submittedName>
        <fullName evidence="4">C4-type zinc ribbon domain-containing protein</fullName>
    </submittedName>
</protein>
<dbReference type="RefSeq" id="WP_304544148.1">
    <property type="nucleotide sequence ID" value="NZ_JARPTC010000021.1"/>
</dbReference>
<dbReference type="AlphaFoldDB" id="A0AAW7ZFR1"/>
<feature type="coiled-coil region" evidence="1">
    <location>
        <begin position="33"/>
        <end position="60"/>
    </location>
</feature>
<evidence type="ECO:0000256" key="1">
    <source>
        <dbReference type="SAM" id="Coils"/>
    </source>
</evidence>
<dbReference type="Pfam" id="PF24481">
    <property type="entry name" value="CT398_CC"/>
    <property type="match status" value="1"/>
</dbReference>
<dbReference type="Proteomes" id="UP001172911">
    <property type="component" value="Unassembled WGS sequence"/>
</dbReference>
<feature type="domain" description="C4-type zinc ribbon" evidence="2">
    <location>
        <begin position="199"/>
        <end position="231"/>
    </location>
</feature>
<evidence type="ECO:0000313" key="4">
    <source>
        <dbReference type="EMBL" id="MDO7788315.1"/>
    </source>
</evidence>
<gene>
    <name evidence="4" type="ORF">P6N53_13900</name>
</gene>
<evidence type="ECO:0000313" key="5">
    <source>
        <dbReference type="Proteomes" id="UP001172911"/>
    </source>
</evidence>
<keyword evidence="5" id="KW-1185">Reference proteome</keyword>
<dbReference type="Pfam" id="PF02591">
    <property type="entry name" value="Zn_ribbon_9"/>
    <property type="match status" value="1"/>
</dbReference>
<name>A0AAW7ZFR1_9FIRM</name>
<organism evidence="4 5">
    <name type="scientific">Desulforamulus aquiferis</name>
    <dbReference type="NCBI Taxonomy" id="1397668"/>
    <lineage>
        <taxon>Bacteria</taxon>
        <taxon>Bacillati</taxon>
        <taxon>Bacillota</taxon>
        <taxon>Clostridia</taxon>
        <taxon>Eubacteriales</taxon>
        <taxon>Peptococcaceae</taxon>
        <taxon>Desulforamulus</taxon>
    </lineage>
</organism>
<dbReference type="InterPro" id="IPR003743">
    <property type="entry name" value="Zf-RING_7"/>
</dbReference>
<evidence type="ECO:0000259" key="2">
    <source>
        <dbReference type="Pfam" id="PF02591"/>
    </source>
</evidence>
<accession>A0AAW7ZFR1</accession>
<sequence>MLELKRLWHLQILEEQREKSLNKRIDPKITKKLKELKTEIEQGQEKLKELKDLYEQAGQLQKHFSQEAQVIKDKISAVSEKIYGGSLQTKQIETYQQRHGDLRKKLLEIEDRELESMQQREDIKQQWEKQKATLANDTRSFKELHQEYLQGKEEIKERANDLAREIEELIRNIKQESMTEYLRLKGKYPNPVSRITRDTCSGCHLSISFEQLKQLKRLEEITYCNHCGRMIFWDPLE</sequence>
<evidence type="ECO:0000259" key="3">
    <source>
        <dbReference type="Pfam" id="PF24481"/>
    </source>
</evidence>
<proteinExistence type="predicted"/>
<comment type="caution">
    <text evidence="4">The sequence shown here is derived from an EMBL/GenBank/DDBJ whole genome shotgun (WGS) entry which is preliminary data.</text>
</comment>
<dbReference type="Gene3D" id="1.10.287.1490">
    <property type="match status" value="1"/>
</dbReference>
<feature type="domain" description="CT398-like coiled coil hairpin" evidence="3">
    <location>
        <begin position="30"/>
        <end position="186"/>
    </location>
</feature>
<feature type="coiled-coil region" evidence="1">
    <location>
        <begin position="145"/>
        <end position="179"/>
    </location>
</feature>
<dbReference type="InterPro" id="IPR056003">
    <property type="entry name" value="CT398_CC_hairpin"/>
</dbReference>
<reference evidence="4" key="2">
    <citation type="submission" date="2023-03" db="EMBL/GenBank/DDBJ databases">
        <authorList>
            <person name="Zhang Z."/>
        </authorList>
    </citation>
    <scope>NUCLEOTIDE SEQUENCE</scope>
    <source>
        <strain evidence="4">DSA</strain>
    </source>
</reference>
<dbReference type="EMBL" id="JARPTC010000021">
    <property type="protein sequence ID" value="MDO7788315.1"/>
    <property type="molecule type" value="Genomic_DNA"/>
</dbReference>